<feature type="transmembrane region" description="Helical" evidence="1">
    <location>
        <begin position="91"/>
        <end position="110"/>
    </location>
</feature>
<comment type="caution">
    <text evidence="2">The sequence shown here is derived from an EMBL/GenBank/DDBJ whole genome shotgun (WGS) entry which is preliminary data.</text>
</comment>
<feature type="transmembrane region" description="Helical" evidence="1">
    <location>
        <begin position="60"/>
        <end position="84"/>
    </location>
</feature>
<dbReference type="RefSeq" id="WP_136781578.1">
    <property type="nucleotide sequence ID" value="NZ_SWCO01000003.1"/>
</dbReference>
<organism evidence="2 3">
    <name type="scientific">Alteromonas portus</name>
    <dbReference type="NCBI Taxonomy" id="2565549"/>
    <lineage>
        <taxon>Bacteria</taxon>
        <taxon>Pseudomonadati</taxon>
        <taxon>Pseudomonadota</taxon>
        <taxon>Gammaproteobacteria</taxon>
        <taxon>Alteromonadales</taxon>
        <taxon>Alteromonadaceae</taxon>
        <taxon>Alteromonas/Salinimonas group</taxon>
        <taxon>Alteromonas</taxon>
    </lineage>
</organism>
<gene>
    <name evidence="2" type="ORF">E5672_07190</name>
</gene>
<evidence type="ECO:0000313" key="3">
    <source>
        <dbReference type="Proteomes" id="UP000305471"/>
    </source>
</evidence>
<evidence type="ECO:0000313" key="2">
    <source>
        <dbReference type="EMBL" id="TKB03863.1"/>
    </source>
</evidence>
<name>A0A4U0ZIG0_9ALTE</name>
<feature type="transmembrane region" description="Helical" evidence="1">
    <location>
        <begin position="37"/>
        <end position="54"/>
    </location>
</feature>
<protein>
    <recommendedName>
        <fullName evidence="4">DUF3325 domain-containing protein</fullName>
    </recommendedName>
</protein>
<evidence type="ECO:0008006" key="4">
    <source>
        <dbReference type="Google" id="ProtNLM"/>
    </source>
</evidence>
<feature type="transmembrane region" description="Helical" evidence="1">
    <location>
        <begin position="6"/>
        <end position="25"/>
    </location>
</feature>
<dbReference type="EMBL" id="SWCO01000003">
    <property type="protein sequence ID" value="TKB03863.1"/>
    <property type="molecule type" value="Genomic_DNA"/>
</dbReference>
<proteinExistence type="predicted"/>
<dbReference type="AlphaFoldDB" id="A0A4U0ZIG0"/>
<keyword evidence="1" id="KW-0472">Membrane</keyword>
<keyword evidence="3" id="KW-1185">Reference proteome</keyword>
<dbReference type="Proteomes" id="UP000305471">
    <property type="component" value="Unassembled WGS sequence"/>
</dbReference>
<accession>A0A4U0ZIG0</accession>
<keyword evidence="1" id="KW-0812">Transmembrane</keyword>
<reference evidence="2 3" key="1">
    <citation type="submission" date="2019-04" db="EMBL/GenBank/DDBJ databases">
        <title>Alteromonas portus sp. nov., an alginate lyase-excreting marine bacterium.</title>
        <authorList>
            <person name="Huang H."/>
            <person name="Mo K."/>
            <person name="Bao S."/>
        </authorList>
    </citation>
    <scope>NUCLEOTIDE SEQUENCE [LARGE SCALE GENOMIC DNA]</scope>
    <source>
        <strain evidence="2 3">HB161718</strain>
    </source>
</reference>
<dbReference type="OrthoDB" id="6335462at2"/>
<sequence length="111" mass="12276">MFLITNILALQTLWGGCAALYFSSTHQRTDAPTISKVLSRTLFVAALIVAVFLLKEQHNIWAVVFSIITMIMMNFILITLIGAHENRSLRVVVYGTVINFALSLMGGVYVA</sequence>
<keyword evidence="1" id="KW-1133">Transmembrane helix</keyword>
<evidence type="ECO:0000256" key="1">
    <source>
        <dbReference type="SAM" id="Phobius"/>
    </source>
</evidence>